<evidence type="ECO:0000313" key="2">
    <source>
        <dbReference type="Proteomes" id="UP000219632"/>
    </source>
</evidence>
<accession>A0ABX4IBM8</accession>
<sequence length="73" mass="8565">MKKENEFLSSISLEDAKKNLKLKDIYEVMKGDKDQNFSIELKKIIILLLGVVVRLSIKPVFHYNKSNCKIMFF</sequence>
<protein>
    <submittedName>
        <fullName evidence="1">Uncharacterized protein</fullName>
    </submittedName>
</protein>
<keyword evidence="2" id="KW-1185">Reference proteome</keyword>
<dbReference type="RefSeq" id="WP_097350735.1">
    <property type="nucleotide sequence ID" value="NZ_NYPG01000006.1"/>
</dbReference>
<proteinExistence type="predicted"/>
<dbReference type="EMBL" id="NYPG01000006">
    <property type="protein sequence ID" value="PDK40663.1"/>
    <property type="molecule type" value="Genomic_DNA"/>
</dbReference>
<name>A0ABX4IBM8_LISWE</name>
<evidence type="ECO:0000313" key="1">
    <source>
        <dbReference type="EMBL" id="PDK40663.1"/>
    </source>
</evidence>
<comment type="caution">
    <text evidence="1">The sequence shown here is derived from an EMBL/GenBank/DDBJ whole genome shotgun (WGS) entry which is preliminary data.</text>
</comment>
<dbReference type="Proteomes" id="UP000219632">
    <property type="component" value="Unassembled WGS sequence"/>
</dbReference>
<organism evidence="1 2">
    <name type="scientific">Listeria welshimeri</name>
    <dbReference type="NCBI Taxonomy" id="1643"/>
    <lineage>
        <taxon>Bacteria</taxon>
        <taxon>Bacillati</taxon>
        <taxon>Bacillota</taxon>
        <taxon>Bacilli</taxon>
        <taxon>Bacillales</taxon>
        <taxon>Listeriaceae</taxon>
        <taxon>Listeria</taxon>
    </lineage>
</organism>
<reference evidence="1 2" key="1">
    <citation type="submission" date="2017-09" db="EMBL/GenBank/DDBJ databases">
        <title>Draft Genomes of 144 Listeria Monocytogenes isolates from foods.</title>
        <authorList>
            <person name="Wu C.H."/>
            <person name="Ng J."/>
            <person name="Kiang D."/>
            <person name="Chen C.-Y."/>
            <person name="Frink S."/>
            <person name="Lafrades M."/>
            <person name="Morales C."/>
            <person name="Park P."/>
            <person name="Zwick M."/>
        </authorList>
    </citation>
    <scope>NUCLEOTIDE SEQUENCE [LARGE SCALE GENOMIC DNA]</scope>
    <source>
        <strain evidence="1 2">CDPHFDLB-F14M01633.75-2</strain>
    </source>
</reference>
<gene>
    <name evidence="1" type="ORF">AFZ32_11375</name>
</gene>